<organism evidence="2 3">
    <name type="scientific">Turnera subulata</name>
    <dbReference type="NCBI Taxonomy" id="218843"/>
    <lineage>
        <taxon>Eukaryota</taxon>
        <taxon>Viridiplantae</taxon>
        <taxon>Streptophyta</taxon>
        <taxon>Embryophyta</taxon>
        <taxon>Tracheophyta</taxon>
        <taxon>Spermatophyta</taxon>
        <taxon>Magnoliopsida</taxon>
        <taxon>eudicotyledons</taxon>
        <taxon>Gunneridae</taxon>
        <taxon>Pentapetalae</taxon>
        <taxon>rosids</taxon>
        <taxon>fabids</taxon>
        <taxon>Malpighiales</taxon>
        <taxon>Passifloraceae</taxon>
        <taxon>Turnera</taxon>
    </lineage>
</organism>
<feature type="transmembrane region" description="Helical" evidence="1">
    <location>
        <begin position="6"/>
        <end position="22"/>
    </location>
</feature>
<accession>A0A9Q0FB92</accession>
<name>A0A9Q0FB92_9ROSI</name>
<sequence length="60" mass="6906">MICYQQYLHICLICVGFNLYSLSPSSLKLRRRGFSENCLYDLTTSDQVDLAIELSSRLLT</sequence>
<reference evidence="2" key="1">
    <citation type="submission" date="2022-02" db="EMBL/GenBank/DDBJ databases">
        <authorList>
            <person name="Henning P.M."/>
            <person name="McCubbin A.G."/>
            <person name="Shore J.S."/>
        </authorList>
    </citation>
    <scope>NUCLEOTIDE SEQUENCE</scope>
    <source>
        <strain evidence="2">F60SS</strain>
        <tissue evidence="2">Leaves</tissue>
    </source>
</reference>
<evidence type="ECO:0000313" key="3">
    <source>
        <dbReference type="Proteomes" id="UP001141552"/>
    </source>
</evidence>
<keyword evidence="1" id="KW-1133">Transmembrane helix</keyword>
<dbReference type="AlphaFoldDB" id="A0A9Q0FB92"/>
<protein>
    <submittedName>
        <fullName evidence="2">Uncharacterized protein</fullName>
    </submittedName>
</protein>
<reference evidence="2" key="2">
    <citation type="journal article" date="2023" name="Plants (Basel)">
        <title>Annotation of the Turnera subulata (Passifloraceae) Draft Genome Reveals the S-Locus Evolved after the Divergence of Turneroideae from Passifloroideae in a Stepwise Manner.</title>
        <authorList>
            <person name="Henning P.M."/>
            <person name="Roalson E.H."/>
            <person name="Mir W."/>
            <person name="McCubbin A.G."/>
            <person name="Shore J.S."/>
        </authorList>
    </citation>
    <scope>NUCLEOTIDE SEQUENCE</scope>
    <source>
        <strain evidence="2">F60SS</strain>
    </source>
</reference>
<dbReference type="Proteomes" id="UP001141552">
    <property type="component" value="Unassembled WGS sequence"/>
</dbReference>
<evidence type="ECO:0000313" key="2">
    <source>
        <dbReference type="EMBL" id="KAJ4827555.1"/>
    </source>
</evidence>
<keyword evidence="1" id="KW-0812">Transmembrane</keyword>
<evidence type="ECO:0000256" key="1">
    <source>
        <dbReference type="SAM" id="Phobius"/>
    </source>
</evidence>
<keyword evidence="3" id="KW-1185">Reference proteome</keyword>
<gene>
    <name evidence="2" type="ORF">Tsubulata_004774</name>
</gene>
<comment type="caution">
    <text evidence="2">The sequence shown here is derived from an EMBL/GenBank/DDBJ whole genome shotgun (WGS) entry which is preliminary data.</text>
</comment>
<keyword evidence="1" id="KW-0472">Membrane</keyword>
<proteinExistence type="predicted"/>
<dbReference type="EMBL" id="JAKUCV010006391">
    <property type="protein sequence ID" value="KAJ4827555.1"/>
    <property type="molecule type" value="Genomic_DNA"/>
</dbReference>